<name>A0A929L130_9SPHI</name>
<keyword evidence="4" id="KW-1185">Reference proteome</keyword>
<dbReference type="InterPro" id="IPR013656">
    <property type="entry name" value="PAS_4"/>
</dbReference>
<dbReference type="SMART" id="SM00065">
    <property type="entry name" value="GAF"/>
    <property type="match status" value="1"/>
</dbReference>
<dbReference type="SUPFAM" id="SSF55781">
    <property type="entry name" value="GAF domain-like"/>
    <property type="match status" value="1"/>
</dbReference>
<dbReference type="SUPFAM" id="SSF55785">
    <property type="entry name" value="PYP-like sensor domain (PAS domain)"/>
    <property type="match status" value="1"/>
</dbReference>
<dbReference type="InterPro" id="IPR036097">
    <property type="entry name" value="HisK_dim/P_sf"/>
</dbReference>
<dbReference type="EMBL" id="JADFFL010000002">
    <property type="protein sequence ID" value="MBE9661321.1"/>
    <property type="molecule type" value="Genomic_DNA"/>
</dbReference>
<evidence type="ECO:0000313" key="4">
    <source>
        <dbReference type="Proteomes" id="UP000622475"/>
    </source>
</evidence>
<dbReference type="PROSITE" id="PS50113">
    <property type="entry name" value="PAC"/>
    <property type="match status" value="1"/>
</dbReference>
<feature type="coiled-coil region" evidence="1">
    <location>
        <begin position="149"/>
        <end position="179"/>
    </location>
</feature>
<gene>
    <name evidence="3" type="ORF">IRJ16_05455</name>
</gene>
<comment type="caution">
    <text evidence="3">The sequence shown here is derived from an EMBL/GenBank/DDBJ whole genome shotgun (WGS) entry which is preliminary data.</text>
</comment>
<reference evidence="3" key="1">
    <citation type="submission" date="2020-10" db="EMBL/GenBank/DDBJ databases">
        <title>Mucilaginibacter mali sp. nov., isolated from rhizosphere soil of apple orchard.</title>
        <authorList>
            <person name="Lee J.-S."/>
            <person name="Kim H.S."/>
            <person name="Kim J.-S."/>
        </authorList>
    </citation>
    <scope>NUCLEOTIDE SEQUENCE</scope>
    <source>
        <strain evidence="3">KCTC 22746</strain>
    </source>
</reference>
<dbReference type="Gene3D" id="3.30.450.40">
    <property type="match status" value="1"/>
</dbReference>
<dbReference type="PANTHER" id="PTHR43102:SF2">
    <property type="entry name" value="GAF DOMAIN-CONTAINING PROTEIN"/>
    <property type="match status" value="1"/>
</dbReference>
<dbReference type="Pfam" id="PF08448">
    <property type="entry name" value="PAS_4"/>
    <property type="match status" value="1"/>
</dbReference>
<sequence>MTDPRLKEVSRYIDIDLQNDAELQQVLELASVFCKVPVVLVTLLDAETLHFKARKGLDMDTLTCDQYFCSYTIRQAGLMIVPDTLTDDRFKDSPLVVNGQVIRFYAGAPLITSNGLALGSLCILDVEPHALDATQELLLKTLANQVTKAMELSVRLAELARSEQEVEKQKEIIKEASIRLRSFFESSANLHVLLGRGGEVIDYNKTAYRFVKKIHKAKMKRGDLLLQYIAPSFVSTFLDRFHQALDGAKVIEEGSTDYGDAGIVWWEAYFDPAYNDDGEIIGVSYLVRDATERKIKEQKILEQNRSLLKIAHIQAHEYRGPLTTIMGLMNLIKEENYVAPLSYLQFMEQAIDMLDDKIRNVLSNIEEGVTK</sequence>
<dbReference type="Proteomes" id="UP000622475">
    <property type="component" value="Unassembled WGS sequence"/>
</dbReference>
<dbReference type="Gene3D" id="1.10.287.130">
    <property type="match status" value="1"/>
</dbReference>
<dbReference type="Gene3D" id="3.30.450.20">
    <property type="entry name" value="PAS domain"/>
    <property type="match status" value="1"/>
</dbReference>
<proteinExistence type="predicted"/>
<dbReference type="GO" id="GO:0000155">
    <property type="term" value="F:phosphorelay sensor kinase activity"/>
    <property type="evidence" value="ECO:0007669"/>
    <property type="project" value="InterPro"/>
</dbReference>
<dbReference type="PANTHER" id="PTHR43102">
    <property type="entry name" value="SLR1143 PROTEIN"/>
    <property type="match status" value="1"/>
</dbReference>
<dbReference type="InterPro" id="IPR003018">
    <property type="entry name" value="GAF"/>
</dbReference>
<feature type="domain" description="PAC" evidence="2">
    <location>
        <begin position="249"/>
        <end position="302"/>
    </location>
</feature>
<accession>A0A929L130</accession>
<dbReference type="RefSeq" id="WP_194110517.1">
    <property type="nucleotide sequence ID" value="NZ_JADFFL010000002.1"/>
</dbReference>
<evidence type="ECO:0000259" key="2">
    <source>
        <dbReference type="PROSITE" id="PS50113"/>
    </source>
</evidence>
<organism evidence="3 4">
    <name type="scientific">Mucilaginibacter myungsuensis</name>
    <dbReference type="NCBI Taxonomy" id="649104"/>
    <lineage>
        <taxon>Bacteria</taxon>
        <taxon>Pseudomonadati</taxon>
        <taxon>Bacteroidota</taxon>
        <taxon>Sphingobacteriia</taxon>
        <taxon>Sphingobacteriales</taxon>
        <taxon>Sphingobacteriaceae</taxon>
        <taxon>Mucilaginibacter</taxon>
    </lineage>
</organism>
<evidence type="ECO:0000256" key="1">
    <source>
        <dbReference type="SAM" id="Coils"/>
    </source>
</evidence>
<dbReference type="SUPFAM" id="SSF47384">
    <property type="entry name" value="Homodimeric domain of signal transducing histidine kinase"/>
    <property type="match status" value="1"/>
</dbReference>
<dbReference type="InterPro" id="IPR000700">
    <property type="entry name" value="PAS-assoc_C"/>
</dbReference>
<protein>
    <submittedName>
        <fullName evidence="3">GAF domain-containing protein</fullName>
    </submittedName>
</protein>
<evidence type="ECO:0000313" key="3">
    <source>
        <dbReference type="EMBL" id="MBE9661321.1"/>
    </source>
</evidence>
<dbReference type="Pfam" id="PF01590">
    <property type="entry name" value="GAF"/>
    <property type="match status" value="1"/>
</dbReference>
<dbReference type="InterPro" id="IPR035965">
    <property type="entry name" value="PAS-like_dom_sf"/>
</dbReference>
<dbReference type="AlphaFoldDB" id="A0A929L130"/>
<dbReference type="InterPro" id="IPR029016">
    <property type="entry name" value="GAF-like_dom_sf"/>
</dbReference>
<keyword evidence="1" id="KW-0175">Coiled coil</keyword>